<gene>
    <name evidence="1" type="ORF">MAA8898_04925</name>
</gene>
<proteinExistence type="predicted"/>
<dbReference type="Proteomes" id="UP000207598">
    <property type="component" value="Unassembled WGS sequence"/>
</dbReference>
<dbReference type="EMBL" id="FXYF01000025">
    <property type="protein sequence ID" value="SMX50686.1"/>
    <property type="molecule type" value="Genomic_DNA"/>
</dbReference>
<evidence type="ECO:0000313" key="2">
    <source>
        <dbReference type="Proteomes" id="UP000207598"/>
    </source>
</evidence>
<dbReference type="RefSeq" id="WP_094023632.1">
    <property type="nucleotide sequence ID" value="NZ_FXYF01000025.1"/>
</dbReference>
<keyword evidence="2" id="KW-1185">Reference proteome</keyword>
<protein>
    <recommendedName>
        <fullName evidence="3">LysR substrate binding domain protein</fullName>
    </recommendedName>
</protein>
<sequence>MARALTESGYPIQARQFRILCKAHLVQWAYVRRGMGVGLMMDEIALADPEIARAAPYFSVPVPMWLFAHREVRISCRVRAVINTLAEALSRPPGPVA</sequence>
<evidence type="ECO:0000313" key="1">
    <source>
        <dbReference type="EMBL" id="SMX50686.1"/>
    </source>
</evidence>
<dbReference type="SUPFAM" id="SSF53850">
    <property type="entry name" value="Periplasmic binding protein-like II"/>
    <property type="match status" value="1"/>
</dbReference>
<dbReference type="OrthoDB" id="9798121at2"/>
<name>A0A238L8P4_9RHOB</name>
<dbReference type="AlphaFoldDB" id="A0A238L8P4"/>
<reference evidence="1 2" key="1">
    <citation type="submission" date="2017-05" db="EMBL/GenBank/DDBJ databases">
        <authorList>
            <person name="Song R."/>
            <person name="Chenine A.L."/>
            <person name="Ruprecht R.M."/>
        </authorList>
    </citation>
    <scope>NUCLEOTIDE SEQUENCE [LARGE SCALE GENOMIC DNA]</scope>
    <source>
        <strain evidence="1 2">CECT 8898</strain>
    </source>
</reference>
<organism evidence="1 2">
    <name type="scientific">Maliponia aquimaris</name>
    <dbReference type="NCBI Taxonomy" id="1673631"/>
    <lineage>
        <taxon>Bacteria</taxon>
        <taxon>Pseudomonadati</taxon>
        <taxon>Pseudomonadota</taxon>
        <taxon>Alphaproteobacteria</taxon>
        <taxon>Rhodobacterales</taxon>
        <taxon>Paracoccaceae</taxon>
        <taxon>Maliponia</taxon>
    </lineage>
</organism>
<evidence type="ECO:0008006" key="3">
    <source>
        <dbReference type="Google" id="ProtNLM"/>
    </source>
</evidence>
<accession>A0A238L8P4</accession>